<protein>
    <submittedName>
        <fullName evidence="1">Uncharacterized protein</fullName>
    </submittedName>
</protein>
<evidence type="ECO:0000313" key="1">
    <source>
        <dbReference type="EMBL" id="EDK44263.1"/>
    </source>
</evidence>
<accession>A5DYK5</accession>
<proteinExistence type="predicted"/>
<dbReference type="Proteomes" id="UP000001996">
    <property type="component" value="Unassembled WGS sequence"/>
</dbReference>
<sequence>MLFMLTPKLSTEDEDVVSSAAFKFCANLLKLYTDPACIRSLHIGQNCEFLIQCCKHSLQNLCPHFVSEPEVISQRHIIHIIAPSKSSALLELDSLTNSDKYLNLPVEFSIKRFCSTNDFSRRVNFNSTSIFFNFSLSKPINVGGNTESEIC</sequence>
<name>A5DYK5_LODEL</name>
<dbReference type="InParanoid" id="A5DYK5"/>
<dbReference type="VEuPathDB" id="FungiDB:LELG_02442"/>
<dbReference type="HOGENOM" id="CLU_1731811_0_0_1"/>
<dbReference type="AlphaFoldDB" id="A5DYK5"/>
<evidence type="ECO:0000313" key="2">
    <source>
        <dbReference type="Proteomes" id="UP000001996"/>
    </source>
</evidence>
<dbReference type="EMBL" id="CH981526">
    <property type="protein sequence ID" value="EDK44263.1"/>
    <property type="molecule type" value="Genomic_DNA"/>
</dbReference>
<reference evidence="1 2" key="1">
    <citation type="journal article" date="2009" name="Nature">
        <title>Evolution of pathogenicity and sexual reproduction in eight Candida genomes.</title>
        <authorList>
            <person name="Butler G."/>
            <person name="Rasmussen M.D."/>
            <person name="Lin M.F."/>
            <person name="Santos M.A."/>
            <person name="Sakthikumar S."/>
            <person name="Munro C.A."/>
            <person name="Rheinbay E."/>
            <person name="Grabherr M."/>
            <person name="Forche A."/>
            <person name="Reedy J.L."/>
            <person name="Agrafioti I."/>
            <person name="Arnaud M.B."/>
            <person name="Bates S."/>
            <person name="Brown A.J."/>
            <person name="Brunke S."/>
            <person name="Costanzo M.C."/>
            <person name="Fitzpatrick D.A."/>
            <person name="de Groot P.W."/>
            <person name="Harris D."/>
            <person name="Hoyer L.L."/>
            <person name="Hube B."/>
            <person name="Klis F.M."/>
            <person name="Kodira C."/>
            <person name="Lennard N."/>
            <person name="Logue M.E."/>
            <person name="Martin R."/>
            <person name="Neiman A.M."/>
            <person name="Nikolaou E."/>
            <person name="Quail M.A."/>
            <person name="Quinn J."/>
            <person name="Santos M.C."/>
            <person name="Schmitzberger F.F."/>
            <person name="Sherlock G."/>
            <person name="Shah P."/>
            <person name="Silverstein K.A."/>
            <person name="Skrzypek M.S."/>
            <person name="Soll D."/>
            <person name="Staggs R."/>
            <person name="Stansfield I."/>
            <person name="Stumpf M.P."/>
            <person name="Sudbery P.E."/>
            <person name="Srikantha T."/>
            <person name="Zeng Q."/>
            <person name="Berman J."/>
            <person name="Berriman M."/>
            <person name="Heitman J."/>
            <person name="Gow N.A."/>
            <person name="Lorenz M.C."/>
            <person name="Birren B.W."/>
            <person name="Kellis M."/>
            <person name="Cuomo C.A."/>
        </authorList>
    </citation>
    <scope>NUCLEOTIDE SEQUENCE [LARGE SCALE GENOMIC DNA]</scope>
    <source>
        <strain evidence="2">ATCC 11503 / BCRC 21390 / CBS 2605 / JCM 1781 / NBRC 1676 / NRRL YB-4239</strain>
    </source>
</reference>
<organism evidence="1 2">
    <name type="scientific">Lodderomyces elongisporus (strain ATCC 11503 / CBS 2605 / JCM 1781 / NBRC 1676 / NRRL YB-4239)</name>
    <name type="common">Yeast</name>
    <name type="synonym">Saccharomyces elongisporus</name>
    <dbReference type="NCBI Taxonomy" id="379508"/>
    <lineage>
        <taxon>Eukaryota</taxon>
        <taxon>Fungi</taxon>
        <taxon>Dikarya</taxon>
        <taxon>Ascomycota</taxon>
        <taxon>Saccharomycotina</taxon>
        <taxon>Pichiomycetes</taxon>
        <taxon>Debaryomycetaceae</taxon>
        <taxon>Candida/Lodderomyces clade</taxon>
        <taxon>Lodderomyces</taxon>
    </lineage>
</organism>
<gene>
    <name evidence="1" type="ORF">LELG_02442</name>
</gene>
<keyword evidence="2" id="KW-1185">Reference proteome</keyword>